<protein>
    <submittedName>
        <fullName evidence="2">Uncharacterized protein</fullName>
    </submittedName>
</protein>
<dbReference type="EMBL" id="QXIY01000001">
    <property type="protein sequence ID" value="RIE17700.1"/>
    <property type="molecule type" value="Genomic_DNA"/>
</dbReference>
<keyword evidence="3" id="KW-1185">Reference proteome</keyword>
<proteinExistence type="predicted"/>
<accession>A0A398DRZ6</accession>
<evidence type="ECO:0000256" key="1">
    <source>
        <dbReference type="SAM" id="MobiDB-lite"/>
    </source>
</evidence>
<evidence type="ECO:0000313" key="3">
    <source>
        <dbReference type="Proteomes" id="UP000266113"/>
    </source>
</evidence>
<comment type="caution">
    <text evidence="2">The sequence shown here is derived from an EMBL/GenBank/DDBJ whole genome shotgun (WGS) entry which is preliminary data.</text>
</comment>
<organism evidence="2 3">
    <name type="scientific">Candidatus Cryosericum septentrionale</name>
    <dbReference type="NCBI Taxonomy" id="2290913"/>
    <lineage>
        <taxon>Bacteria</taxon>
        <taxon>Pseudomonadati</taxon>
        <taxon>Caldisericota/Cryosericota group</taxon>
        <taxon>Candidatus Cryosericota</taxon>
        <taxon>Candidatus Cryosericia</taxon>
        <taxon>Candidatus Cryosericales</taxon>
        <taxon>Candidatus Cryosericaceae</taxon>
        <taxon>Candidatus Cryosericum</taxon>
    </lineage>
</organism>
<name>A0A398DRZ6_9BACT</name>
<dbReference type="RefSeq" id="WP_119084861.1">
    <property type="nucleotide sequence ID" value="NZ_QXIY01000001.1"/>
</dbReference>
<gene>
    <name evidence="2" type="ORF">SMC1_00510</name>
</gene>
<dbReference type="AlphaFoldDB" id="A0A398DRZ6"/>
<feature type="region of interest" description="Disordered" evidence="1">
    <location>
        <begin position="41"/>
        <end position="70"/>
    </location>
</feature>
<dbReference type="Proteomes" id="UP000266113">
    <property type="component" value="Unassembled WGS sequence"/>
</dbReference>
<sequence length="70" mass="8096">MKGATLNVLRVQWERALLEGDFDRVDRIVFARTRIEALAPTRQKTERLPQAEPRMIVEPPTDDGDEYEGK</sequence>
<evidence type="ECO:0000313" key="2">
    <source>
        <dbReference type="EMBL" id="RIE17700.1"/>
    </source>
</evidence>
<feature type="compositionally biased region" description="Acidic residues" evidence="1">
    <location>
        <begin position="60"/>
        <end position="70"/>
    </location>
</feature>
<reference evidence="2 3" key="1">
    <citation type="submission" date="2018-09" db="EMBL/GenBank/DDBJ databases">
        <title>Discovery and Ecogenomic Context for Candidatus Cryosericales, a Global Caldiserica Order Active in Thawing Permafrost.</title>
        <authorList>
            <person name="Martinez M.A."/>
            <person name="Woodcroft B.J."/>
            <person name="Ignacio Espinoza J.C."/>
            <person name="Zayed A."/>
            <person name="Singleton C.M."/>
            <person name="Boyd J."/>
            <person name="Li Y.-F."/>
            <person name="Purvine S."/>
            <person name="Maughan H."/>
            <person name="Hodgkins S.B."/>
            <person name="Anderson D."/>
            <person name="Sederholm M."/>
            <person name="Temperton B."/>
            <person name="Saleska S.R."/>
            <person name="Tyson G.W."/>
            <person name="Rich V.I."/>
        </authorList>
    </citation>
    <scope>NUCLEOTIDE SEQUENCE [LARGE SCALE GENOMIC DNA]</scope>
    <source>
        <strain evidence="2 3">SMC1</strain>
    </source>
</reference>